<evidence type="ECO:0000256" key="3">
    <source>
        <dbReference type="ARBA" id="ARBA00023274"/>
    </source>
</evidence>
<dbReference type="EMBL" id="CAAGRJ010030573">
    <property type="protein sequence ID" value="VFV41584.1"/>
    <property type="molecule type" value="Genomic_DNA"/>
</dbReference>
<dbReference type="NCBIfam" id="TIGR01080">
    <property type="entry name" value="rplX_A_E"/>
    <property type="match status" value="1"/>
</dbReference>
<dbReference type="Gene3D" id="2.30.30.30">
    <property type="match status" value="1"/>
</dbReference>
<dbReference type="Proteomes" id="UP000386466">
    <property type="component" value="Unassembled WGS sequence"/>
</dbReference>
<evidence type="ECO:0000256" key="2">
    <source>
        <dbReference type="ARBA" id="ARBA00022980"/>
    </source>
</evidence>
<dbReference type="PANTHER" id="PTHR11143">
    <property type="entry name" value="60S RIBOSOMAL PROTEIN L26 FAMILY MEMBER"/>
    <property type="match status" value="1"/>
</dbReference>
<keyword evidence="5" id="KW-1185">Reference proteome</keyword>
<gene>
    <name evidence="4" type="ORF">LYPA_23C013086</name>
</gene>
<dbReference type="SUPFAM" id="SSF50104">
    <property type="entry name" value="Translation proteins SH3-like domain"/>
    <property type="match status" value="1"/>
</dbReference>
<evidence type="ECO:0000313" key="5">
    <source>
        <dbReference type="Proteomes" id="UP000386466"/>
    </source>
</evidence>
<dbReference type="CDD" id="cd06089">
    <property type="entry name" value="KOW_RPL26"/>
    <property type="match status" value="1"/>
</dbReference>
<accession>A0A485PBA5</accession>
<sequence>DDEEQVVQGRCKRKIGNEIQVYRKKCVIYIERVQQDKVNGTTVHVDIHPSKVVIIRLKLDEDHKRIFEDKAKSC</sequence>
<evidence type="ECO:0000256" key="1">
    <source>
        <dbReference type="ARBA" id="ARBA00010618"/>
    </source>
</evidence>
<keyword evidence="2 4" id="KW-0689">Ribosomal protein</keyword>
<dbReference type="InterPro" id="IPR041988">
    <property type="entry name" value="Ribosomal_uL24_KOW"/>
</dbReference>
<proteinExistence type="inferred from homology"/>
<dbReference type="GO" id="GO:0006412">
    <property type="term" value="P:translation"/>
    <property type="evidence" value="ECO:0007669"/>
    <property type="project" value="InterPro"/>
</dbReference>
<name>A0A485PBA5_LYNPA</name>
<dbReference type="GO" id="GO:0015934">
    <property type="term" value="C:large ribosomal subunit"/>
    <property type="evidence" value="ECO:0007669"/>
    <property type="project" value="InterPro"/>
</dbReference>
<dbReference type="AlphaFoldDB" id="A0A485PBA5"/>
<dbReference type="InterPro" id="IPR008991">
    <property type="entry name" value="Translation_prot_SH3-like_sf"/>
</dbReference>
<keyword evidence="3" id="KW-0687">Ribonucleoprotein</keyword>
<dbReference type="InterPro" id="IPR005756">
    <property type="entry name" value="Ribosomal_uL24_euk/arc"/>
</dbReference>
<dbReference type="GO" id="GO:0031090">
    <property type="term" value="C:organelle membrane"/>
    <property type="evidence" value="ECO:0007669"/>
    <property type="project" value="UniProtKB-ARBA"/>
</dbReference>
<feature type="non-terminal residue" evidence="4">
    <location>
        <position position="1"/>
    </location>
</feature>
<dbReference type="Pfam" id="PF16906">
    <property type="entry name" value="Ribosomal_L26"/>
    <property type="match status" value="1"/>
</dbReference>
<dbReference type="InterPro" id="IPR014722">
    <property type="entry name" value="Rib_uL2_dom2"/>
</dbReference>
<organism evidence="4 5">
    <name type="scientific">Lynx pardinus</name>
    <name type="common">Iberian lynx</name>
    <name type="synonym">Felis pardina</name>
    <dbReference type="NCBI Taxonomy" id="191816"/>
    <lineage>
        <taxon>Eukaryota</taxon>
        <taxon>Metazoa</taxon>
        <taxon>Chordata</taxon>
        <taxon>Craniata</taxon>
        <taxon>Vertebrata</taxon>
        <taxon>Euteleostomi</taxon>
        <taxon>Mammalia</taxon>
        <taxon>Eutheria</taxon>
        <taxon>Laurasiatheria</taxon>
        <taxon>Carnivora</taxon>
        <taxon>Feliformia</taxon>
        <taxon>Felidae</taxon>
        <taxon>Felinae</taxon>
        <taxon>Lynx</taxon>
    </lineage>
</organism>
<evidence type="ECO:0000313" key="4">
    <source>
        <dbReference type="EMBL" id="VFV41584.1"/>
    </source>
</evidence>
<dbReference type="GO" id="GO:0003735">
    <property type="term" value="F:structural constituent of ribosome"/>
    <property type="evidence" value="ECO:0007669"/>
    <property type="project" value="InterPro"/>
</dbReference>
<dbReference type="GO" id="GO:0003723">
    <property type="term" value="F:RNA binding"/>
    <property type="evidence" value="ECO:0007669"/>
    <property type="project" value="InterPro"/>
</dbReference>
<reference evidence="4 5" key="1">
    <citation type="submission" date="2019-01" db="EMBL/GenBank/DDBJ databases">
        <authorList>
            <person name="Alioto T."/>
            <person name="Alioto T."/>
        </authorList>
    </citation>
    <scope>NUCLEOTIDE SEQUENCE [LARGE SCALE GENOMIC DNA]</scope>
</reference>
<protein>
    <submittedName>
        <fullName evidence="4">60s ribosomal protein l26-like</fullName>
    </submittedName>
</protein>
<comment type="similarity">
    <text evidence="1">Belongs to the universal ribosomal protein uL24 family.</text>
</comment>